<feature type="transmembrane region" description="Helical" evidence="7">
    <location>
        <begin position="12"/>
        <end position="31"/>
    </location>
</feature>
<dbReference type="EMBL" id="CP045423">
    <property type="protein sequence ID" value="QFU15664.1"/>
    <property type="molecule type" value="Genomic_DNA"/>
</dbReference>
<evidence type="ECO:0000256" key="4">
    <source>
        <dbReference type="ARBA" id="ARBA00022692"/>
    </source>
</evidence>
<evidence type="ECO:0000256" key="3">
    <source>
        <dbReference type="ARBA" id="ARBA00022475"/>
    </source>
</evidence>
<evidence type="ECO:0000313" key="9">
    <source>
        <dbReference type="EMBL" id="QFU15664.1"/>
    </source>
</evidence>
<dbReference type="PROSITE" id="PS50928">
    <property type="entry name" value="ABC_TM1"/>
    <property type="match status" value="1"/>
</dbReference>
<gene>
    <name evidence="9" type="ORF">GDR74_05225</name>
</gene>
<protein>
    <submittedName>
        <fullName evidence="9">ABC transporter permease subunit</fullName>
    </submittedName>
</protein>
<evidence type="ECO:0000313" key="10">
    <source>
        <dbReference type="Proteomes" id="UP000325614"/>
    </source>
</evidence>
<sequence>MFKVLLTRLGQAALVMLVVSAVSFVMFRYVGDPVASMSRENASAEEKAELRRALGLDQPVVVQYGRFLQRTLSGDLGISYRNQRPVTQLIAERLPATLELVLVATILSLSLGIPLGVLCALKPNGAAARVVQALSLIGISTPTFVTGIVLILVFAVSLGWLPSFGRGEVVDLGWWSTGFLTLSGLKALILPGITLALYQLTLIMRLVRAEMIDVLSSDYIRFARARGLPKRYIHFRLALRNALMPVITVTGLQIGSLIAFAIVTETVFQWPGMGLLFIQAVSFVDIPVMAAYLLFVGLLFVLINTVVDILYAVVDPRLRARSA</sequence>
<name>A0A5P9K0C3_9HYPH</name>
<keyword evidence="4 7" id="KW-0812">Transmembrane</keyword>
<dbReference type="GO" id="GO:0005886">
    <property type="term" value="C:plasma membrane"/>
    <property type="evidence" value="ECO:0007669"/>
    <property type="project" value="UniProtKB-SubCell"/>
</dbReference>
<keyword evidence="10" id="KW-1185">Reference proteome</keyword>
<dbReference type="KEGG" id="mico:GDR74_05225"/>
<dbReference type="RefSeq" id="WP_152585309.1">
    <property type="nucleotide sequence ID" value="NZ_CP045423.1"/>
</dbReference>
<dbReference type="Pfam" id="PF19300">
    <property type="entry name" value="BPD_transp_1_N"/>
    <property type="match status" value="1"/>
</dbReference>
<feature type="transmembrane region" description="Helical" evidence="7">
    <location>
        <begin position="290"/>
        <end position="314"/>
    </location>
</feature>
<dbReference type="Pfam" id="PF00528">
    <property type="entry name" value="BPD_transp_1"/>
    <property type="match status" value="1"/>
</dbReference>
<comment type="subcellular location">
    <subcellularLocation>
        <location evidence="1 7">Cell membrane</location>
        <topology evidence="1 7">Multi-pass membrane protein</topology>
    </subcellularLocation>
</comment>
<feature type="transmembrane region" description="Helical" evidence="7">
    <location>
        <begin position="100"/>
        <end position="121"/>
    </location>
</feature>
<dbReference type="PANTHER" id="PTHR43163:SF2">
    <property type="entry name" value="ABC TRANSPORTER PERMEASE PROTEIN"/>
    <property type="match status" value="1"/>
</dbReference>
<evidence type="ECO:0000256" key="2">
    <source>
        <dbReference type="ARBA" id="ARBA00022448"/>
    </source>
</evidence>
<keyword evidence="5 7" id="KW-1133">Transmembrane helix</keyword>
<feature type="domain" description="ABC transmembrane type-1" evidence="8">
    <location>
        <begin position="94"/>
        <end position="311"/>
    </location>
</feature>
<keyword evidence="2 7" id="KW-0813">Transport</keyword>
<dbReference type="SUPFAM" id="SSF161098">
    <property type="entry name" value="MetI-like"/>
    <property type="match status" value="1"/>
</dbReference>
<dbReference type="CDD" id="cd06261">
    <property type="entry name" value="TM_PBP2"/>
    <property type="match status" value="1"/>
</dbReference>
<dbReference type="InterPro" id="IPR045621">
    <property type="entry name" value="BPD_transp_1_N"/>
</dbReference>
<keyword evidence="6 7" id="KW-0472">Membrane</keyword>
<reference evidence="9 10" key="1">
    <citation type="submission" date="2019-10" db="EMBL/GenBank/DDBJ databases">
        <title>Isolation, Identification of Microvirga thermotolerans HR1, a novel thermophilic bacterium and Comparative Genomics of the genus Microvirga.</title>
        <authorList>
            <person name="Li J."/>
            <person name="Zhang W."/>
            <person name="Lin M."/>
            <person name="Wang J."/>
        </authorList>
    </citation>
    <scope>NUCLEOTIDE SEQUENCE [LARGE SCALE GENOMIC DNA]</scope>
    <source>
        <strain evidence="9 10">HR1</strain>
    </source>
</reference>
<organism evidence="9 10">
    <name type="scientific">Microvirga thermotolerans</name>
    <dbReference type="NCBI Taxonomy" id="2651334"/>
    <lineage>
        <taxon>Bacteria</taxon>
        <taxon>Pseudomonadati</taxon>
        <taxon>Pseudomonadota</taxon>
        <taxon>Alphaproteobacteria</taxon>
        <taxon>Hyphomicrobiales</taxon>
        <taxon>Methylobacteriaceae</taxon>
        <taxon>Microvirga</taxon>
    </lineage>
</organism>
<accession>A0A5P9K0C3</accession>
<dbReference type="Gene3D" id="1.10.3720.10">
    <property type="entry name" value="MetI-like"/>
    <property type="match status" value="1"/>
</dbReference>
<evidence type="ECO:0000256" key="1">
    <source>
        <dbReference type="ARBA" id="ARBA00004651"/>
    </source>
</evidence>
<dbReference type="GO" id="GO:0055085">
    <property type="term" value="P:transmembrane transport"/>
    <property type="evidence" value="ECO:0007669"/>
    <property type="project" value="InterPro"/>
</dbReference>
<dbReference type="InterPro" id="IPR000515">
    <property type="entry name" value="MetI-like"/>
</dbReference>
<dbReference type="Proteomes" id="UP000325614">
    <property type="component" value="Chromosome"/>
</dbReference>
<dbReference type="AlphaFoldDB" id="A0A5P9K0C3"/>
<evidence type="ECO:0000259" key="8">
    <source>
        <dbReference type="PROSITE" id="PS50928"/>
    </source>
</evidence>
<dbReference type="PANTHER" id="PTHR43163">
    <property type="entry name" value="DIPEPTIDE TRANSPORT SYSTEM PERMEASE PROTEIN DPPB-RELATED"/>
    <property type="match status" value="1"/>
</dbReference>
<feature type="transmembrane region" description="Helical" evidence="7">
    <location>
        <begin position="133"/>
        <end position="160"/>
    </location>
</feature>
<evidence type="ECO:0000256" key="6">
    <source>
        <dbReference type="ARBA" id="ARBA00023136"/>
    </source>
</evidence>
<evidence type="ECO:0000256" key="5">
    <source>
        <dbReference type="ARBA" id="ARBA00022989"/>
    </source>
</evidence>
<comment type="similarity">
    <text evidence="7">Belongs to the binding-protein-dependent transport system permease family.</text>
</comment>
<dbReference type="InterPro" id="IPR035906">
    <property type="entry name" value="MetI-like_sf"/>
</dbReference>
<feature type="transmembrane region" description="Helical" evidence="7">
    <location>
        <begin position="172"/>
        <end position="198"/>
    </location>
</feature>
<evidence type="ECO:0000256" key="7">
    <source>
        <dbReference type="RuleBase" id="RU363032"/>
    </source>
</evidence>
<proteinExistence type="inferred from homology"/>
<feature type="transmembrane region" description="Helical" evidence="7">
    <location>
        <begin position="242"/>
        <end position="270"/>
    </location>
</feature>
<keyword evidence="3" id="KW-1003">Cell membrane</keyword>